<reference evidence="7" key="1">
    <citation type="submission" date="2015-06" db="UniProtKB">
        <authorList>
            <consortium name="EnsemblPlants"/>
        </authorList>
    </citation>
    <scope>IDENTIFICATION</scope>
</reference>
<comment type="subcellular location">
    <subcellularLocation>
        <location evidence="1">Membrane</location>
        <topology evidence="1">Multi-pass membrane protein</topology>
    </subcellularLocation>
</comment>
<feature type="domain" description="Major facilitator superfamily (MFS) profile" evidence="6">
    <location>
        <begin position="115"/>
        <end position="529"/>
    </location>
</feature>
<sequence length="534" mass="58206">MDLPFDERRRWSEVAVWGDATGWGGGGTRHTGCLGAMGCRIHARTWACPLFLIWPSRYQVLGVQLEVNQANIFLTASLLQTGLSLAESAHTTNMETYTTDDALTTMGFGKLQGLVLVYAGMGWVAEAMEVMLLSFVGPLIREEWKISAQDESLLSSVVFLGMLIGACGWGYVSDKYGRRTGLLFSTLFTTGMGFLSALSPNYLCLMALRFLVGVGLGGSHIVVSTLTWRWLLALTAIPCFLLLPFFGITPESPRYLCAQNRMSDATLVLERIAETNQAALPPGVLVYPRDGEADHSGLTSEADHLLPLREKECTDDDVMSPKSGSAAALRSLLSRKLRRSTLLLWFVFYANSFAYYGLVLLTAQLSNANRSCASGLKYVKSETDTSLYKDTFVTSLAEIPGLIASAVLVEWFGRKATMWCLLFTCCGFLGPLVLYQSELWTTGLLFGARACAMGSYTVVCLYAPEVYPTSVRSTGVGIATAMGRVGGIICPLVAVGMLRSCHQMEAIIVFEVVLFLAAIACMLFPFETKGRAMN</sequence>
<dbReference type="Gene3D" id="1.20.1250.20">
    <property type="entry name" value="MFS general substrate transporter like domains"/>
    <property type="match status" value="2"/>
</dbReference>
<organism evidence="7">
    <name type="scientific">Aegilops tauschii</name>
    <name type="common">Tausch's goatgrass</name>
    <name type="synonym">Aegilops squarrosa</name>
    <dbReference type="NCBI Taxonomy" id="37682"/>
    <lineage>
        <taxon>Eukaryota</taxon>
        <taxon>Viridiplantae</taxon>
        <taxon>Streptophyta</taxon>
        <taxon>Embryophyta</taxon>
        <taxon>Tracheophyta</taxon>
        <taxon>Spermatophyta</taxon>
        <taxon>Magnoliopsida</taxon>
        <taxon>Liliopsida</taxon>
        <taxon>Poales</taxon>
        <taxon>Poaceae</taxon>
        <taxon>BOP clade</taxon>
        <taxon>Pooideae</taxon>
        <taxon>Triticodae</taxon>
        <taxon>Triticeae</taxon>
        <taxon>Triticinae</taxon>
        <taxon>Aegilops</taxon>
    </lineage>
</organism>
<keyword evidence="4" id="KW-1133">Transmembrane helix</keyword>
<evidence type="ECO:0000256" key="2">
    <source>
        <dbReference type="ARBA" id="ARBA00022448"/>
    </source>
</evidence>
<protein>
    <submittedName>
        <fullName evidence="7">Synaptic vesicle 2-related protein</fullName>
    </submittedName>
</protein>
<evidence type="ECO:0000256" key="1">
    <source>
        <dbReference type="ARBA" id="ARBA00004141"/>
    </source>
</evidence>
<dbReference type="PANTHER" id="PTHR23511:SF5">
    <property type="entry name" value="MAJOR FACILITATOR-TYPE TRANSPORTER HXNZ-RELATED"/>
    <property type="match status" value="1"/>
</dbReference>
<evidence type="ECO:0000256" key="3">
    <source>
        <dbReference type="ARBA" id="ARBA00022692"/>
    </source>
</evidence>
<keyword evidence="3" id="KW-0812">Transmembrane</keyword>
<evidence type="ECO:0000256" key="4">
    <source>
        <dbReference type="ARBA" id="ARBA00022989"/>
    </source>
</evidence>
<dbReference type="InterPro" id="IPR011701">
    <property type="entry name" value="MFS"/>
</dbReference>
<dbReference type="SUPFAM" id="SSF103473">
    <property type="entry name" value="MFS general substrate transporter"/>
    <property type="match status" value="1"/>
</dbReference>
<name>M8BUC3_AEGTA</name>
<evidence type="ECO:0000256" key="5">
    <source>
        <dbReference type="ARBA" id="ARBA00023136"/>
    </source>
</evidence>
<dbReference type="InterPro" id="IPR036259">
    <property type="entry name" value="MFS_trans_sf"/>
</dbReference>
<dbReference type="Pfam" id="PF07690">
    <property type="entry name" value="MFS_1"/>
    <property type="match status" value="1"/>
</dbReference>
<dbReference type="PANTHER" id="PTHR23511">
    <property type="entry name" value="SYNAPTIC VESICLE GLYCOPROTEIN 2"/>
    <property type="match status" value="1"/>
</dbReference>
<proteinExistence type="predicted"/>
<dbReference type="InterPro" id="IPR020846">
    <property type="entry name" value="MFS_dom"/>
</dbReference>
<dbReference type="EnsemblPlants" id="EMT10389">
    <property type="protein sequence ID" value="EMT10389"/>
    <property type="gene ID" value="F775_07419"/>
</dbReference>
<dbReference type="Pfam" id="PF00083">
    <property type="entry name" value="Sugar_tr"/>
    <property type="match status" value="1"/>
</dbReference>
<dbReference type="AlphaFoldDB" id="M8BUC3"/>
<keyword evidence="5" id="KW-0472">Membrane</keyword>
<dbReference type="GO" id="GO:0022857">
    <property type="term" value="F:transmembrane transporter activity"/>
    <property type="evidence" value="ECO:0007669"/>
    <property type="project" value="InterPro"/>
</dbReference>
<dbReference type="InterPro" id="IPR005828">
    <property type="entry name" value="MFS_sugar_transport-like"/>
</dbReference>
<dbReference type="PROSITE" id="PS50850">
    <property type="entry name" value="MFS"/>
    <property type="match status" value="1"/>
</dbReference>
<accession>M8BUC3</accession>
<evidence type="ECO:0000313" key="7">
    <source>
        <dbReference type="EnsemblPlants" id="EMT10389"/>
    </source>
</evidence>
<evidence type="ECO:0000259" key="6">
    <source>
        <dbReference type="PROSITE" id="PS50850"/>
    </source>
</evidence>
<dbReference type="GO" id="GO:0016020">
    <property type="term" value="C:membrane"/>
    <property type="evidence" value="ECO:0007669"/>
    <property type="project" value="UniProtKB-SubCell"/>
</dbReference>
<keyword evidence="2" id="KW-0813">Transport</keyword>